<keyword evidence="1" id="KW-0378">Hydrolase</keyword>
<name>A0ABP1RXW9_9HEXA</name>
<evidence type="ECO:0000256" key="1">
    <source>
        <dbReference type="RuleBase" id="RU365033"/>
    </source>
</evidence>
<feature type="region of interest" description="Disordered" evidence="2">
    <location>
        <begin position="142"/>
        <end position="172"/>
    </location>
</feature>
<reference evidence="3 4" key="1">
    <citation type="submission" date="2024-08" db="EMBL/GenBank/DDBJ databases">
        <authorList>
            <person name="Cucini C."/>
            <person name="Frati F."/>
        </authorList>
    </citation>
    <scope>NUCLEOTIDE SEQUENCE [LARGE SCALE GENOMIC DNA]</scope>
</reference>
<keyword evidence="1" id="KW-0479">Metal-binding</keyword>
<evidence type="ECO:0000256" key="2">
    <source>
        <dbReference type="SAM" id="MobiDB-lite"/>
    </source>
</evidence>
<dbReference type="PANTHER" id="PTHR15749:SF4">
    <property type="entry name" value="FANCONI-ASSOCIATED NUCLEASE 1"/>
    <property type="match status" value="1"/>
</dbReference>
<protein>
    <recommendedName>
        <fullName evidence="1">Fanconi-associated nuclease</fullName>
        <ecNumber evidence="1">3.1.4.1</ecNumber>
    </recommendedName>
</protein>
<evidence type="ECO:0000313" key="4">
    <source>
        <dbReference type="Proteomes" id="UP001642540"/>
    </source>
</evidence>
<dbReference type="InterPro" id="IPR033315">
    <property type="entry name" value="Fan1-like"/>
</dbReference>
<keyword evidence="1" id="KW-0539">Nucleus</keyword>
<comment type="catalytic activity">
    <reaction evidence="1">
        <text>Hydrolytically removes 5'-nucleotides successively from the 3'-hydroxy termini of 3'-hydroxy-terminated oligonucleotides.</text>
        <dbReference type="EC" id="3.1.4.1"/>
    </reaction>
</comment>
<organism evidence="3 4">
    <name type="scientific">Orchesella dallaii</name>
    <dbReference type="NCBI Taxonomy" id="48710"/>
    <lineage>
        <taxon>Eukaryota</taxon>
        <taxon>Metazoa</taxon>
        <taxon>Ecdysozoa</taxon>
        <taxon>Arthropoda</taxon>
        <taxon>Hexapoda</taxon>
        <taxon>Collembola</taxon>
        <taxon>Entomobryomorpha</taxon>
        <taxon>Entomobryoidea</taxon>
        <taxon>Orchesellidae</taxon>
        <taxon>Orchesellinae</taxon>
        <taxon>Orchesella</taxon>
    </lineage>
</organism>
<keyword evidence="1" id="KW-0540">Nuclease</keyword>
<accession>A0ABP1RXW9</accession>
<keyword evidence="1" id="KW-0234">DNA repair</keyword>
<feature type="compositionally biased region" description="Polar residues" evidence="2">
    <location>
        <begin position="50"/>
        <end position="76"/>
    </location>
</feature>
<keyword evidence="1" id="KW-0227">DNA damage</keyword>
<comment type="similarity">
    <text evidence="1">Belongs to the FAN1 family.</text>
</comment>
<feature type="compositionally biased region" description="Low complexity" evidence="2">
    <location>
        <begin position="147"/>
        <end position="172"/>
    </location>
</feature>
<feature type="region of interest" description="Disordered" evidence="2">
    <location>
        <begin position="48"/>
        <end position="92"/>
    </location>
</feature>
<keyword evidence="1" id="KW-0460">Magnesium</keyword>
<comment type="function">
    <text evidence="1">Nuclease required for the repair of DNA interstrand cross-links (ICL). Acts as a 5'-3' exonuclease that anchors at a cut end of DNA and cleaves DNA successively at every third nucleotide, allowing to excise an ICL from one strand through flanking incisions.</text>
</comment>
<keyword evidence="4" id="KW-1185">Reference proteome</keyword>
<comment type="subcellular location">
    <subcellularLocation>
        <location evidence="1">Nucleus</location>
    </subcellularLocation>
</comment>
<comment type="caution">
    <text evidence="3">The sequence shown here is derived from an EMBL/GenBank/DDBJ whole genome shotgun (WGS) entry which is preliminary data.</text>
</comment>
<evidence type="ECO:0000313" key="3">
    <source>
        <dbReference type="EMBL" id="CAL8138551.1"/>
    </source>
</evidence>
<dbReference type="EMBL" id="CAXLJM020000124">
    <property type="protein sequence ID" value="CAL8138551.1"/>
    <property type="molecule type" value="Genomic_DNA"/>
</dbReference>
<dbReference type="Proteomes" id="UP001642540">
    <property type="component" value="Unassembled WGS sequence"/>
</dbReference>
<gene>
    <name evidence="3" type="ORF">ODALV1_LOCUS27418</name>
</gene>
<proteinExistence type="inferred from homology"/>
<keyword evidence="1" id="KW-0464">Manganese</keyword>
<sequence>MKRRRSSKIEFDPSQPKITKFFAGKRSSIEKSIDKFESTVLPQKLEEVQDMQSSPTNSVEQQEAHNSLSNSQNNCDENGDRASDSPFLGSESGDEILSQVDVDGIVSSYQAKFEVSGDWSENSSGDELFSQLQIENLEEAATSLQNSTATEETESTSTPETSATPSSSSEFFGSASSSANFDDRHYHRNFWDAVNRVISEPSLKHLFFPTDYIMINSLRSLSLDAQCLYIRLFRRKWSWIPSYKINYKELRQDLMELCRELVEAEFLDDISLRKNEITTKELLGLLDSSGLISLARKLGICRRGEGKKTKEWVTNVILTDLTQSKETVLNAALDELGPAFRVTWKAKSLFNGIYALHNNRYNTVQPLSPSALHRNVGCCRRPLQVLPPPPVAKPPPAPHHLRCQVCDLVFRSTAMKSQHLANHTTTNYPCPDCGKSYR</sequence>
<dbReference type="PANTHER" id="PTHR15749">
    <property type="entry name" value="FANCONI-ASSOCIATED NUCLEASE 1"/>
    <property type="match status" value="1"/>
</dbReference>
<comment type="cofactor">
    <cofactor evidence="1">
        <name>Mg(2+)</name>
        <dbReference type="ChEBI" id="CHEBI:18420"/>
    </cofactor>
    <cofactor evidence="1">
        <name>Mn(2+)</name>
        <dbReference type="ChEBI" id="CHEBI:29035"/>
    </cofactor>
</comment>
<dbReference type="EC" id="3.1.4.1" evidence="1"/>